<keyword evidence="1" id="KW-0472">Membrane</keyword>
<feature type="transmembrane region" description="Helical" evidence="1">
    <location>
        <begin position="471"/>
        <end position="491"/>
    </location>
</feature>
<feature type="domain" description="DUF7657" evidence="3">
    <location>
        <begin position="10"/>
        <end position="404"/>
    </location>
</feature>
<gene>
    <name evidence="4" type="ORF">GH811_09920</name>
</gene>
<feature type="transmembrane region" description="Helical" evidence="1">
    <location>
        <begin position="390"/>
        <end position="409"/>
    </location>
</feature>
<comment type="caution">
    <text evidence="4">The sequence shown here is derived from an EMBL/GenBank/DDBJ whole genome shotgun (WGS) entry which is preliminary data.</text>
</comment>
<evidence type="ECO:0000256" key="1">
    <source>
        <dbReference type="SAM" id="Phobius"/>
    </source>
</evidence>
<feature type="transmembrane region" description="Helical" evidence="1">
    <location>
        <begin position="204"/>
        <end position="222"/>
    </location>
</feature>
<proteinExistence type="predicted"/>
<sequence>MEKLTGIVYKYRFWISGILLILLVFFEIHGSSILYWQNYLSNLTYIYKPLIGISRGIRSDEWAVNTPMLLSQYYNNSGLFPYFSETIRGTLTDTFIIYGQPVRDVAIFFRPFHWGYLLLSPAKGLSFFWISRVIALFLVSFEFGMILTQKSKLLSLIYALLITWSPVVQWWFAINGLVEMLVFGQLALIMITLYMNNQNYYKRSLYALVVLICAGGYILTFYPAWQVPLAYVFLVLFIGVVLENRKHFHWNKKDVGIGLGLILFLSIGMIYILAKSGGTISSVMNTVYPGGSAETGGNQFSRLFLYPGNLFFAFSRELTYANFCELAVYFDFFPMGIILTGWVLFKQKKADIFLILMLLANTALILWCLFSWPEWLAKATLLSYSKPVRAFLAVGFLNILLLIKALVLFEGGFSKWIKVGAALLMSVVITLLSRELYEGYLDLKMSILILFLLFGSFYVILSGNKDWARKVLLVISLAIVFVAGLFVNPVVSGLDAVYQQNLIKKIQQINSADNGLWIVDSGAEIGFPIINLPLMAGAPTINSTNVYPILERWHLLDPDGSEEDIYNRYAHISMNLTNTNSETNFVLKSPDLFEVNLNIADLEKLEVSYVFSKRDLSTLSNEEVSLIELADENGFKIYTVNYN</sequence>
<name>A0ABR6YXK9_9FIRM</name>
<dbReference type="EMBL" id="WJBE01000007">
    <property type="protein sequence ID" value="MBC3899933.1"/>
    <property type="molecule type" value="Genomic_DNA"/>
</dbReference>
<protein>
    <recommendedName>
        <fullName evidence="6">Glycosyltransferase RgtA/B/C/D-like domain-containing protein</fullName>
    </recommendedName>
</protein>
<dbReference type="Proteomes" id="UP000622405">
    <property type="component" value="Unassembled WGS sequence"/>
</dbReference>
<dbReference type="Pfam" id="PF24672">
    <property type="entry name" value="DUF7654"/>
    <property type="match status" value="1"/>
</dbReference>
<feature type="transmembrane region" description="Helical" evidence="1">
    <location>
        <begin position="445"/>
        <end position="464"/>
    </location>
</feature>
<dbReference type="InterPro" id="IPR056071">
    <property type="entry name" value="DUF7654"/>
</dbReference>
<feature type="transmembrane region" description="Helical" evidence="1">
    <location>
        <begin position="153"/>
        <end position="174"/>
    </location>
</feature>
<organism evidence="4 5">
    <name type="scientific">Acetobacterium malicum</name>
    <dbReference type="NCBI Taxonomy" id="52692"/>
    <lineage>
        <taxon>Bacteria</taxon>
        <taxon>Bacillati</taxon>
        <taxon>Bacillota</taxon>
        <taxon>Clostridia</taxon>
        <taxon>Eubacteriales</taxon>
        <taxon>Eubacteriaceae</taxon>
        <taxon>Acetobacterium</taxon>
    </lineage>
</organism>
<feature type="transmembrane region" description="Helical" evidence="1">
    <location>
        <begin position="352"/>
        <end position="370"/>
    </location>
</feature>
<keyword evidence="5" id="KW-1185">Reference proteome</keyword>
<dbReference type="InterPro" id="IPR056074">
    <property type="entry name" value="DUF7657"/>
</dbReference>
<evidence type="ECO:0008006" key="6">
    <source>
        <dbReference type="Google" id="ProtNLM"/>
    </source>
</evidence>
<feature type="transmembrane region" description="Helical" evidence="1">
    <location>
        <begin position="228"/>
        <end position="243"/>
    </location>
</feature>
<feature type="transmembrane region" description="Helical" evidence="1">
    <location>
        <begin position="326"/>
        <end position="345"/>
    </location>
</feature>
<feature type="transmembrane region" description="Helical" evidence="1">
    <location>
        <begin position="255"/>
        <end position="274"/>
    </location>
</feature>
<keyword evidence="1" id="KW-0812">Transmembrane</keyword>
<reference evidence="4 5" key="1">
    <citation type="journal article" date="2020" name="mSystems">
        <title>Defining Genomic and Predicted Metabolic Features of the Acetobacterium Genus.</title>
        <authorList>
            <person name="Ross D.E."/>
            <person name="Marshall C.W."/>
            <person name="Gulliver D."/>
            <person name="May H.D."/>
            <person name="Norman R.S."/>
        </authorList>
    </citation>
    <scope>NUCLEOTIDE SEQUENCE [LARGE SCALE GENOMIC DNA]</scope>
    <source>
        <strain evidence="4 5">DSM 4132</strain>
    </source>
</reference>
<feature type="transmembrane region" description="Helical" evidence="1">
    <location>
        <begin position="416"/>
        <end position="433"/>
    </location>
</feature>
<feature type="domain" description="DUF7654" evidence="2">
    <location>
        <begin position="497"/>
        <end position="642"/>
    </location>
</feature>
<keyword evidence="1" id="KW-1133">Transmembrane helix</keyword>
<evidence type="ECO:0000313" key="5">
    <source>
        <dbReference type="Proteomes" id="UP000622405"/>
    </source>
</evidence>
<feature type="transmembrane region" description="Helical" evidence="1">
    <location>
        <begin position="126"/>
        <end position="146"/>
    </location>
</feature>
<dbReference type="RefSeq" id="WP_186894314.1">
    <property type="nucleotide sequence ID" value="NZ_WJBE01000007.1"/>
</dbReference>
<feature type="transmembrane region" description="Helical" evidence="1">
    <location>
        <begin position="12"/>
        <end position="36"/>
    </location>
</feature>
<evidence type="ECO:0000313" key="4">
    <source>
        <dbReference type="EMBL" id="MBC3899933.1"/>
    </source>
</evidence>
<dbReference type="Pfam" id="PF24677">
    <property type="entry name" value="DUF7657"/>
    <property type="match status" value="1"/>
</dbReference>
<evidence type="ECO:0000259" key="2">
    <source>
        <dbReference type="Pfam" id="PF24672"/>
    </source>
</evidence>
<feature type="transmembrane region" description="Helical" evidence="1">
    <location>
        <begin position="180"/>
        <end position="197"/>
    </location>
</feature>
<evidence type="ECO:0000259" key="3">
    <source>
        <dbReference type="Pfam" id="PF24677"/>
    </source>
</evidence>
<accession>A0ABR6YXK9</accession>